<protein>
    <submittedName>
        <fullName evidence="1">Uncharacterized protein</fullName>
    </submittedName>
</protein>
<dbReference type="AlphaFoldDB" id="A0A1B2EJ05"/>
<sequence>MSLPDENLPLASFVQEEMIDRASQSLAQCLAQLPPIVRLRLLAFMHLVEFPDTMKAALEITPSGSMRLILDTEVAPDNAHCH</sequence>
<dbReference type="OrthoDB" id="8021254at2"/>
<proteinExistence type="predicted"/>
<gene>
    <name evidence="1" type="ORF">BB934_17665</name>
</gene>
<reference evidence="1" key="1">
    <citation type="submission" date="2016-07" db="EMBL/GenBank/DDBJ databases">
        <title>Microvirga ossetica sp. nov. a new species of rhizobia isolated from root nodules of the legume species Vicia alpestris Steven originated from North Ossetia region in the Caucasus.</title>
        <authorList>
            <person name="Safronova V.I."/>
            <person name="Kuznetsova I.G."/>
            <person name="Sazanova A.L."/>
            <person name="Belimov A."/>
            <person name="Andronov E."/>
            <person name="Osledkin Y.S."/>
            <person name="Onishchuk O.P."/>
            <person name="Kurchak O.N."/>
            <person name="Shaposhnikov A.I."/>
            <person name="Willems A."/>
            <person name="Tikhonovich I.A."/>
        </authorList>
    </citation>
    <scope>NUCLEOTIDE SEQUENCE [LARGE SCALE GENOMIC DNA]</scope>
    <source>
        <strain evidence="1">V5/3M</strain>
    </source>
</reference>
<accession>A0A1B2EJ05</accession>
<dbReference type="EMBL" id="CP016616">
    <property type="protein sequence ID" value="ANY79822.1"/>
    <property type="molecule type" value="Genomic_DNA"/>
</dbReference>
<dbReference type="RefSeq" id="WP_099510842.1">
    <property type="nucleotide sequence ID" value="NZ_CP016616.1"/>
</dbReference>
<organism evidence="1">
    <name type="scientific">Microvirga ossetica</name>
    <dbReference type="NCBI Taxonomy" id="1882682"/>
    <lineage>
        <taxon>Bacteria</taxon>
        <taxon>Pseudomonadati</taxon>
        <taxon>Pseudomonadota</taxon>
        <taxon>Alphaproteobacteria</taxon>
        <taxon>Hyphomicrobiales</taxon>
        <taxon>Methylobacteriaceae</taxon>
        <taxon>Microvirga</taxon>
    </lineage>
</organism>
<name>A0A1B2EJ05_9HYPH</name>
<dbReference type="KEGG" id="moc:BB934_17665"/>
<evidence type="ECO:0000313" key="1">
    <source>
        <dbReference type="EMBL" id="ANY79822.1"/>
    </source>
</evidence>